<dbReference type="AlphaFoldDB" id="J9GPM7"/>
<organism evidence="1">
    <name type="scientific">gut metagenome</name>
    <dbReference type="NCBI Taxonomy" id="749906"/>
    <lineage>
        <taxon>unclassified sequences</taxon>
        <taxon>metagenomes</taxon>
        <taxon>organismal metagenomes</taxon>
    </lineage>
</organism>
<protein>
    <submittedName>
        <fullName evidence="1">Uncharacterized protein</fullName>
    </submittedName>
</protein>
<gene>
    <name evidence="1" type="ORF">EVA_02202</name>
</gene>
<reference evidence="1" key="1">
    <citation type="journal article" date="2012" name="PLoS ONE">
        <title>Gene sets for utilization of primary and secondary nutrition supplies in the distal gut of endangered iberian lynx.</title>
        <authorList>
            <person name="Alcaide M."/>
            <person name="Messina E."/>
            <person name="Richter M."/>
            <person name="Bargiela R."/>
            <person name="Peplies J."/>
            <person name="Huws S.A."/>
            <person name="Newbold C.J."/>
            <person name="Golyshin P.N."/>
            <person name="Simon M.A."/>
            <person name="Lopez G."/>
            <person name="Yakimov M.M."/>
            <person name="Ferrer M."/>
        </authorList>
    </citation>
    <scope>NUCLEOTIDE SEQUENCE</scope>
</reference>
<comment type="caution">
    <text evidence="1">The sequence shown here is derived from an EMBL/GenBank/DDBJ whole genome shotgun (WGS) entry which is preliminary data.</text>
</comment>
<sequence>MFSVTNLIRAVKSLINCSEFTLFFRSSCTCWSKALASFAFSLVIVSLVY</sequence>
<accession>J9GPM7</accession>
<evidence type="ECO:0000313" key="1">
    <source>
        <dbReference type="EMBL" id="EJX09684.1"/>
    </source>
</evidence>
<proteinExistence type="predicted"/>
<name>J9GPM7_9ZZZZ</name>
<dbReference type="EMBL" id="AMCI01000335">
    <property type="protein sequence ID" value="EJX09684.1"/>
    <property type="molecule type" value="Genomic_DNA"/>
</dbReference>